<accession>A0A9P3H309</accession>
<feature type="region of interest" description="Disordered" evidence="1">
    <location>
        <begin position="279"/>
        <end position="303"/>
    </location>
</feature>
<evidence type="ECO:0000313" key="3">
    <source>
        <dbReference type="EMBL" id="GJJ69151.1"/>
    </source>
</evidence>
<reference evidence="3" key="2">
    <citation type="journal article" date="2022" name="Microbiol. Resour. Announc.">
        <title>Whole-Genome Sequence of Entomortierella parvispora E1425, a Mucoromycotan Fungus Associated with Burkholderiaceae-Related Endosymbiotic Bacteria.</title>
        <authorList>
            <person name="Herlambang A."/>
            <person name="Guo Y."/>
            <person name="Takashima Y."/>
            <person name="Narisawa K."/>
            <person name="Ohta H."/>
            <person name="Nishizawa T."/>
        </authorList>
    </citation>
    <scope>NUCLEOTIDE SEQUENCE</scope>
    <source>
        <strain evidence="3">E1425</strain>
    </source>
</reference>
<keyword evidence="4" id="KW-1185">Reference proteome</keyword>
<feature type="region of interest" description="Disordered" evidence="1">
    <location>
        <begin position="366"/>
        <end position="385"/>
    </location>
</feature>
<dbReference type="Gene3D" id="2.120.10.80">
    <property type="entry name" value="Kelch-type beta propeller"/>
    <property type="match status" value="1"/>
</dbReference>
<reference evidence="3" key="1">
    <citation type="submission" date="2021-11" db="EMBL/GenBank/DDBJ databases">
        <authorList>
            <person name="Herlambang A."/>
            <person name="Guo Y."/>
            <person name="Takashima Y."/>
            <person name="Nishizawa T."/>
        </authorList>
    </citation>
    <scope>NUCLEOTIDE SEQUENCE</scope>
    <source>
        <strain evidence="3">E1425</strain>
    </source>
</reference>
<dbReference type="OrthoDB" id="2430752at2759"/>
<name>A0A9P3H309_9FUNG</name>
<keyword evidence="2" id="KW-0472">Membrane</keyword>
<protein>
    <submittedName>
        <fullName evidence="3">Uncharacterized protein</fullName>
    </submittedName>
</protein>
<dbReference type="InterPro" id="IPR015915">
    <property type="entry name" value="Kelch-typ_b-propeller"/>
</dbReference>
<gene>
    <name evidence="3" type="ORF">EMPS_01497</name>
</gene>
<proteinExistence type="predicted"/>
<dbReference type="SUPFAM" id="SSF117281">
    <property type="entry name" value="Kelch motif"/>
    <property type="match status" value="1"/>
</dbReference>
<keyword evidence="2" id="KW-1133">Transmembrane helix</keyword>
<feature type="compositionally biased region" description="Low complexity" evidence="1">
    <location>
        <begin position="293"/>
        <end position="303"/>
    </location>
</feature>
<evidence type="ECO:0000256" key="2">
    <source>
        <dbReference type="SAM" id="Phobius"/>
    </source>
</evidence>
<sequence>MQAVDSVPQFHCATTYDGKVFLLGNALGFAIYDIATGAWSTAPPTFSSSSISMTNLLNQQGISAAVGPDGYTVSILATSPPTYMEINSCTMTMSGVALQGFTPNLHGFCMDVMPTNPPTPIVCGGSTAGLYSSSCWQLGLGATSSKPFATLLQAQDGCTLAAYDTHFTVWPGYLSTYHSVQPVSTAYNPDMTVYDMATASWSTIPNLQGLNYLPLSTYLSSTTMPGTGTTVFFGGQNPVSSNVSRMVYYFDLQSSNWVNAIGQASNPFPTVVSSPSQSFFSSPTSPSGPPSSAPTSAGSSSHSNVGAIAGGAVGGVVVVGALAAFFFYSRRKTHQRLSAQYATESPSDATSASKYNQASDYSKVSVDTSVRSLSPPPRHPQMVGVVPEFGYRSVPQSPQATY</sequence>
<feature type="transmembrane region" description="Helical" evidence="2">
    <location>
        <begin position="305"/>
        <end position="328"/>
    </location>
</feature>
<keyword evidence="2" id="KW-0812">Transmembrane</keyword>
<comment type="caution">
    <text evidence="3">The sequence shown here is derived from an EMBL/GenBank/DDBJ whole genome shotgun (WGS) entry which is preliminary data.</text>
</comment>
<feature type="region of interest" description="Disordered" evidence="1">
    <location>
        <begin position="339"/>
        <end position="360"/>
    </location>
</feature>
<dbReference type="EMBL" id="BQFW01000002">
    <property type="protein sequence ID" value="GJJ69151.1"/>
    <property type="molecule type" value="Genomic_DNA"/>
</dbReference>
<organism evidence="3 4">
    <name type="scientific">Entomortierella parvispora</name>
    <dbReference type="NCBI Taxonomy" id="205924"/>
    <lineage>
        <taxon>Eukaryota</taxon>
        <taxon>Fungi</taxon>
        <taxon>Fungi incertae sedis</taxon>
        <taxon>Mucoromycota</taxon>
        <taxon>Mortierellomycotina</taxon>
        <taxon>Mortierellomycetes</taxon>
        <taxon>Mortierellales</taxon>
        <taxon>Mortierellaceae</taxon>
        <taxon>Entomortierella</taxon>
    </lineage>
</organism>
<dbReference type="Proteomes" id="UP000827284">
    <property type="component" value="Unassembled WGS sequence"/>
</dbReference>
<evidence type="ECO:0000256" key="1">
    <source>
        <dbReference type="SAM" id="MobiDB-lite"/>
    </source>
</evidence>
<dbReference type="AlphaFoldDB" id="A0A9P3H309"/>
<evidence type="ECO:0000313" key="4">
    <source>
        <dbReference type="Proteomes" id="UP000827284"/>
    </source>
</evidence>